<evidence type="ECO:0000256" key="6">
    <source>
        <dbReference type="ARBA" id="ARBA00022832"/>
    </source>
</evidence>
<keyword evidence="4" id="KW-0812">Transmembrane</keyword>
<keyword evidence="6" id="KW-0276">Fatty acid metabolism</keyword>
<dbReference type="STRING" id="104452.A0A0L7LEA3"/>
<organism evidence="13 14">
    <name type="scientific">Operophtera brumata</name>
    <name type="common">Winter moth</name>
    <name type="synonym">Phalaena brumata</name>
    <dbReference type="NCBI Taxonomy" id="104452"/>
    <lineage>
        <taxon>Eukaryota</taxon>
        <taxon>Metazoa</taxon>
        <taxon>Ecdysozoa</taxon>
        <taxon>Arthropoda</taxon>
        <taxon>Hexapoda</taxon>
        <taxon>Insecta</taxon>
        <taxon>Pterygota</taxon>
        <taxon>Neoptera</taxon>
        <taxon>Endopterygota</taxon>
        <taxon>Lepidoptera</taxon>
        <taxon>Glossata</taxon>
        <taxon>Ditrysia</taxon>
        <taxon>Geometroidea</taxon>
        <taxon>Geometridae</taxon>
        <taxon>Larentiinae</taxon>
        <taxon>Operophtera</taxon>
    </lineage>
</organism>
<keyword evidence="10" id="KW-0443">Lipid metabolism</keyword>
<evidence type="ECO:0000313" key="14">
    <source>
        <dbReference type="Proteomes" id="UP000037510"/>
    </source>
</evidence>
<keyword evidence="11" id="KW-0472">Membrane</keyword>
<dbReference type="InterPro" id="IPR015876">
    <property type="entry name" value="Acyl-CoA_DS"/>
</dbReference>
<evidence type="ECO:0000313" key="13">
    <source>
        <dbReference type="EMBL" id="KOB73873.1"/>
    </source>
</evidence>
<protein>
    <submittedName>
        <fullName evidence="13">Acyl-CoA desaturase</fullName>
    </submittedName>
</protein>
<dbReference type="PANTHER" id="PTHR11351">
    <property type="entry name" value="ACYL-COA DESATURASE"/>
    <property type="match status" value="1"/>
</dbReference>
<evidence type="ECO:0000256" key="11">
    <source>
        <dbReference type="ARBA" id="ARBA00023136"/>
    </source>
</evidence>
<dbReference type="GO" id="GO:0005506">
    <property type="term" value="F:iron ion binding"/>
    <property type="evidence" value="ECO:0007669"/>
    <property type="project" value="TreeGrafter"/>
</dbReference>
<evidence type="ECO:0000256" key="9">
    <source>
        <dbReference type="ARBA" id="ARBA00023004"/>
    </source>
</evidence>
<comment type="caution">
    <text evidence="13">The sequence shown here is derived from an EMBL/GenBank/DDBJ whole genome shotgun (WGS) entry which is preliminary data.</text>
</comment>
<evidence type="ECO:0000256" key="4">
    <source>
        <dbReference type="ARBA" id="ARBA00022692"/>
    </source>
</evidence>
<keyword evidence="3" id="KW-0444">Lipid biosynthesis</keyword>
<keyword evidence="12" id="KW-0275">Fatty acid biosynthesis</keyword>
<dbReference type="GO" id="GO:0004768">
    <property type="term" value="F:stearoyl-CoA 9-desaturase activity"/>
    <property type="evidence" value="ECO:0007669"/>
    <property type="project" value="TreeGrafter"/>
</dbReference>
<proteinExistence type="inferred from homology"/>
<evidence type="ECO:0000256" key="2">
    <source>
        <dbReference type="ARBA" id="ARBA00009295"/>
    </source>
</evidence>
<evidence type="ECO:0000256" key="8">
    <source>
        <dbReference type="ARBA" id="ARBA00023002"/>
    </source>
</evidence>
<sequence>MSVTLFALGEGFHNYHHTFPWDYKAAELGNTRLNFTTAFINLFAKLGWAYDMKTVSEVV</sequence>
<evidence type="ECO:0000256" key="3">
    <source>
        <dbReference type="ARBA" id="ARBA00022516"/>
    </source>
</evidence>
<dbReference type="InterPro" id="IPR001522">
    <property type="entry name" value="FADS-1_CS"/>
</dbReference>
<reference evidence="13 14" key="1">
    <citation type="journal article" date="2015" name="Genome Biol. Evol.">
        <title>The genome of winter moth (Operophtera brumata) provides a genomic perspective on sexual dimorphism and phenology.</title>
        <authorList>
            <person name="Derks M.F."/>
            <person name="Smit S."/>
            <person name="Salis L."/>
            <person name="Schijlen E."/>
            <person name="Bossers A."/>
            <person name="Mateman C."/>
            <person name="Pijl A.S."/>
            <person name="de Ridder D."/>
            <person name="Groenen M.A."/>
            <person name="Visser M.E."/>
            <person name="Megens H.J."/>
        </authorList>
    </citation>
    <scope>NUCLEOTIDE SEQUENCE [LARGE SCALE GENOMIC DNA]</scope>
    <source>
        <strain evidence="13">WM2013NL</strain>
        <tissue evidence="13">Head and thorax</tissue>
    </source>
</reference>
<dbReference type="AlphaFoldDB" id="A0A0L7LEA3"/>
<evidence type="ECO:0000256" key="5">
    <source>
        <dbReference type="ARBA" id="ARBA00022723"/>
    </source>
</evidence>
<keyword evidence="14" id="KW-1185">Reference proteome</keyword>
<comment type="similarity">
    <text evidence="2">Belongs to the fatty acid desaturase type 1 family.</text>
</comment>
<evidence type="ECO:0000256" key="12">
    <source>
        <dbReference type="ARBA" id="ARBA00023160"/>
    </source>
</evidence>
<keyword evidence="9" id="KW-0408">Iron</keyword>
<keyword evidence="8" id="KW-0560">Oxidoreductase</keyword>
<accession>A0A0L7LEA3</accession>
<evidence type="ECO:0000256" key="7">
    <source>
        <dbReference type="ARBA" id="ARBA00022989"/>
    </source>
</evidence>
<dbReference type="Proteomes" id="UP000037510">
    <property type="component" value="Unassembled WGS sequence"/>
</dbReference>
<gene>
    <name evidence="13" type="ORF">OBRU01_10068</name>
</gene>
<name>A0A0L7LEA3_OPEBR</name>
<evidence type="ECO:0000256" key="1">
    <source>
        <dbReference type="ARBA" id="ARBA00004141"/>
    </source>
</evidence>
<dbReference type="GO" id="GO:0006636">
    <property type="term" value="P:unsaturated fatty acid biosynthetic process"/>
    <property type="evidence" value="ECO:0007669"/>
    <property type="project" value="TreeGrafter"/>
</dbReference>
<keyword evidence="5" id="KW-0479">Metal-binding</keyword>
<dbReference type="PROSITE" id="PS00476">
    <property type="entry name" value="FATTY_ACID_DESATUR_1"/>
    <property type="match status" value="1"/>
</dbReference>
<keyword evidence="7" id="KW-1133">Transmembrane helix</keyword>
<evidence type="ECO:0000256" key="10">
    <source>
        <dbReference type="ARBA" id="ARBA00023098"/>
    </source>
</evidence>
<dbReference type="PANTHER" id="PTHR11351:SF31">
    <property type="entry name" value="DESATURASE 1, ISOFORM A-RELATED"/>
    <property type="match status" value="1"/>
</dbReference>
<dbReference type="GO" id="GO:0005789">
    <property type="term" value="C:endoplasmic reticulum membrane"/>
    <property type="evidence" value="ECO:0007669"/>
    <property type="project" value="TreeGrafter"/>
</dbReference>
<comment type="subcellular location">
    <subcellularLocation>
        <location evidence="1">Membrane</location>
        <topology evidence="1">Multi-pass membrane protein</topology>
    </subcellularLocation>
</comment>
<dbReference type="EMBL" id="JTDY01001430">
    <property type="protein sequence ID" value="KOB73873.1"/>
    <property type="molecule type" value="Genomic_DNA"/>
</dbReference>